<dbReference type="RefSeq" id="XP_068348172.1">
    <property type="nucleotide sequence ID" value="XM_068495643.1"/>
</dbReference>
<dbReference type="AlphaFoldDB" id="A0A1J4JBK4"/>
<gene>
    <name evidence="1" type="ORF">TRFO_10752</name>
</gene>
<accession>A0A1J4JBK4</accession>
<dbReference type="VEuPathDB" id="TrichDB:TRFO_10752"/>
<name>A0A1J4JBK4_9EUKA</name>
<comment type="caution">
    <text evidence="1">The sequence shown here is derived from an EMBL/GenBank/DDBJ whole genome shotgun (WGS) entry which is preliminary data.</text>
</comment>
<proteinExistence type="predicted"/>
<sequence length="233" mass="26831">MPNITIVNGKLLPQNIKQQSLKYPFVAAKLINAGWLATSRIPTDEEFEALCNEYNISPLNNYYTHEEEEEDSEIQIEEDDAERFEDILRGFYIEHDKIVSRARRYCGLEVPEEEEDTFDIEDTEEDFLEPISSSNTNSNPNLHDTSLNDQICIEKTQNGEVIERFGDENDSTSDSYQQPNLVSRVAEILRRNGLKVDPGNEHEDVLKLLSELCDRNPTTNESQMIDQIRAKND</sequence>
<dbReference type="GeneID" id="94830347"/>
<evidence type="ECO:0000313" key="2">
    <source>
        <dbReference type="Proteomes" id="UP000179807"/>
    </source>
</evidence>
<dbReference type="EMBL" id="MLAK01001271">
    <property type="protein sequence ID" value="OHS95035.1"/>
    <property type="molecule type" value="Genomic_DNA"/>
</dbReference>
<evidence type="ECO:0000313" key="1">
    <source>
        <dbReference type="EMBL" id="OHS95035.1"/>
    </source>
</evidence>
<dbReference type="Proteomes" id="UP000179807">
    <property type="component" value="Unassembled WGS sequence"/>
</dbReference>
<reference evidence="1" key="1">
    <citation type="submission" date="2016-10" db="EMBL/GenBank/DDBJ databases">
        <authorList>
            <person name="Benchimol M."/>
            <person name="Almeida L.G."/>
            <person name="Vasconcelos A.T."/>
            <person name="Perreira-Neves A."/>
            <person name="Rosa I.A."/>
            <person name="Tasca T."/>
            <person name="Bogo M.R."/>
            <person name="de Souza W."/>
        </authorList>
    </citation>
    <scope>NUCLEOTIDE SEQUENCE [LARGE SCALE GENOMIC DNA]</scope>
    <source>
        <strain evidence="1">K</strain>
    </source>
</reference>
<protein>
    <submittedName>
        <fullName evidence="1">Uncharacterized protein</fullName>
    </submittedName>
</protein>
<organism evidence="1 2">
    <name type="scientific">Tritrichomonas foetus</name>
    <dbReference type="NCBI Taxonomy" id="1144522"/>
    <lineage>
        <taxon>Eukaryota</taxon>
        <taxon>Metamonada</taxon>
        <taxon>Parabasalia</taxon>
        <taxon>Tritrichomonadida</taxon>
        <taxon>Tritrichomonadidae</taxon>
        <taxon>Tritrichomonas</taxon>
    </lineage>
</organism>
<keyword evidence="2" id="KW-1185">Reference proteome</keyword>